<evidence type="ECO:0000313" key="4">
    <source>
        <dbReference type="EMBL" id="GAC14016.1"/>
    </source>
</evidence>
<dbReference type="Proteomes" id="UP000006334">
    <property type="component" value="Unassembled WGS sequence"/>
</dbReference>
<gene>
    <name evidence="4" type="ORF">GLIP_1375</name>
</gene>
<dbReference type="PANTHER" id="PTHR30055">
    <property type="entry name" value="HTH-TYPE TRANSCRIPTIONAL REGULATOR RUTR"/>
    <property type="match status" value="1"/>
</dbReference>
<dbReference type="PANTHER" id="PTHR30055:SF146">
    <property type="entry name" value="HTH-TYPE TRANSCRIPTIONAL DUAL REGULATOR CECR"/>
    <property type="match status" value="1"/>
</dbReference>
<dbReference type="PROSITE" id="PS50977">
    <property type="entry name" value="HTH_TETR_2"/>
    <property type="match status" value="1"/>
</dbReference>
<dbReference type="Gene3D" id="1.10.10.60">
    <property type="entry name" value="Homeodomain-like"/>
    <property type="match status" value="1"/>
</dbReference>
<keyword evidence="5" id="KW-1185">Reference proteome</keyword>
<feature type="DNA-binding region" description="H-T-H motif" evidence="2">
    <location>
        <begin position="35"/>
        <end position="54"/>
    </location>
</feature>
<dbReference type="Pfam" id="PF00440">
    <property type="entry name" value="TetR_N"/>
    <property type="match status" value="1"/>
</dbReference>
<dbReference type="InterPro" id="IPR050109">
    <property type="entry name" value="HTH-type_TetR-like_transc_reg"/>
</dbReference>
<dbReference type="PRINTS" id="PR00455">
    <property type="entry name" value="HTHTETR"/>
</dbReference>
<name>K6XQP9_9ALTE</name>
<evidence type="ECO:0000256" key="2">
    <source>
        <dbReference type="PROSITE-ProRule" id="PRU00335"/>
    </source>
</evidence>
<dbReference type="GO" id="GO:0003700">
    <property type="term" value="F:DNA-binding transcription factor activity"/>
    <property type="evidence" value="ECO:0007669"/>
    <property type="project" value="TreeGrafter"/>
</dbReference>
<feature type="domain" description="HTH tetR-type" evidence="3">
    <location>
        <begin position="12"/>
        <end position="58"/>
    </location>
</feature>
<dbReference type="STRING" id="1127673.GLIP_1375"/>
<evidence type="ECO:0000256" key="1">
    <source>
        <dbReference type="ARBA" id="ARBA00023125"/>
    </source>
</evidence>
<dbReference type="AlphaFoldDB" id="K6XQP9"/>
<accession>K6XQP9</accession>
<dbReference type="InterPro" id="IPR009057">
    <property type="entry name" value="Homeodomain-like_sf"/>
</dbReference>
<proteinExistence type="predicted"/>
<dbReference type="GO" id="GO:0000976">
    <property type="term" value="F:transcription cis-regulatory region binding"/>
    <property type="evidence" value="ECO:0007669"/>
    <property type="project" value="TreeGrafter"/>
</dbReference>
<evidence type="ECO:0000313" key="5">
    <source>
        <dbReference type="Proteomes" id="UP000006334"/>
    </source>
</evidence>
<dbReference type="SUPFAM" id="SSF46689">
    <property type="entry name" value="Homeodomain-like"/>
    <property type="match status" value="1"/>
</dbReference>
<sequence length="58" mass="6631">MTMKDVKKTRSELKHEAILRGAVKAFKEFGVNDTSIYKIAEVAQVSKRTVYNHFASKE</sequence>
<reference evidence="4 5" key="1">
    <citation type="journal article" date="2017" name="Antonie Van Leeuwenhoek">
        <title>Rhizobium rhizosphaerae sp. nov., a novel species isolated from rice rhizosphere.</title>
        <authorList>
            <person name="Zhao J.J."/>
            <person name="Zhang J."/>
            <person name="Zhang R.J."/>
            <person name="Zhang C.W."/>
            <person name="Yin H.Q."/>
            <person name="Zhang X.X."/>
        </authorList>
    </citation>
    <scope>NUCLEOTIDE SEQUENCE [LARGE SCALE GENOMIC DNA]</scope>
    <source>
        <strain evidence="4 5">E3</strain>
    </source>
</reference>
<comment type="caution">
    <text evidence="4">The sequence shown here is derived from an EMBL/GenBank/DDBJ whole genome shotgun (WGS) entry which is preliminary data.</text>
</comment>
<dbReference type="InterPro" id="IPR001647">
    <property type="entry name" value="HTH_TetR"/>
</dbReference>
<dbReference type="eggNOG" id="COG1309">
    <property type="taxonomic scope" value="Bacteria"/>
</dbReference>
<dbReference type="EMBL" id="BAEN01000030">
    <property type="protein sequence ID" value="GAC14016.1"/>
    <property type="molecule type" value="Genomic_DNA"/>
</dbReference>
<keyword evidence="1 2" id="KW-0238">DNA-binding</keyword>
<evidence type="ECO:0000259" key="3">
    <source>
        <dbReference type="PROSITE" id="PS50977"/>
    </source>
</evidence>
<organism evidence="4 5">
    <name type="scientific">Aliiglaciecola lipolytica E3</name>
    <dbReference type="NCBI Taxonomy" id="1127673"/>
    <lineage>
        <taxon>Bacteria</taxon>
        <taxon>Pseudomonadati</taxon>
        <taxon>Pseudomonadota</taxon>
        <taxon>Gammaproteobacteria</taxon>
        <taxon>Alteromonadales</taxon>
        <taxon>Alteromonadaceae</taxon>
        <taxon>Aliiglaciecola</taxon>
    </lineage>
</organism>
<protein>
    <recommendedName>
        <fullName evidence="3">HTH tetR-type domain-containing protein</fullName>
    </recommendedName>
</protein>